<feature type="compositionally biased region" description="Basic and acidic residues" evidence="5">
    <location>
        <begin position="34"/>
        <end position="54"/>
    </location>
</feature>
<feature type="domain" description="Protein kinase" evidence="6">
    <location>
        <begin position="427"/>
        <end position="677"/>
    </location>
</feature>
<dbReference type="PROSITE" id="PS00108">
    <property type="entry name" value="PROTEIN_KINASE_ST"/>
    <property type="match status" value="1"/>
</dbReference>
<dbReference type="PROSITE" id="PS00107">
    <property type="entry name" value="PROTEIN_KINASE_ATP"/>
    <property type="match status" value="1"/>
</dbReference>
<feature type="binding site" evidence="3">
    <location>
        <position position="460"/>
    </location>
    <ligand>
        <name>ATP</name>
        <dbReference type="ChEBI" id="CHEBI:30616"/>
    </ligand>
</feature>
<evidence type="ECO:0000313" key="8">
    <source>
        <dbReference type="Proteomes" id="UP000186817"/>
    </source>
</evidence>
<dbReference type="GO" id="GO:0005524">
    <property type="term" value="F:ATP binding"/>
    <property type="evidence" value="ECO:0007669"/>
    <property type="project" value="UniProtKB-UniRule"/>
</dbReference>
<dbReference type="Gene3D" id="1.10.510.10">
    <property type="entry name" value="Transferase(Phosphotransferase) domain 1"/>
    <property type="match status" value="1"/>
</dbReference>
<dbReference type="InterPro" id="IPR011009">
    <property type="entry name" value="Kinase-like_dom_sf"/>
</dbReference>
<evidence type="ECO:0000256" key="2">
    <source>
        <dbReference type="ARBA" id="ARBA00022840"/>
    </source>
</evidence>
<dbReference type="PROSITE" id="PS50011">
    <property type="entry name" value="PROTEIN_KINASE_DOM"/>
    <property type="match status" value="1"/>
</dbReference>
<proteinExistence type="predicted"/>
<dbReference type="EMBL" id="LSRX01000452">
    <property type="protein sequence ID" value="OLP96880.1"/>
    <property type="molecule type" value="Genomic_DNA"/>
</dbReference>
<accession>A0A1Q9DP15</accession>
<sequence length="891" mass="96526">MPRASVLQKRGAWNPSSLAELQSTDEDASQAPEKTGRKDAAESSSKALDKDAADVTKAAQIAREAFELEAAPLLWKQTELRLMDLIKAKRKLPSLADRQPECGAQKGGETLWRVSRLADQLKKISEANRTAMSKKGVQRDTAVLEKSGGGGGVAELRPTKLSSTPQGGGGGVAELRPTKLSSTPQAKKFESEKRPEVRSQVLMASSFLKSLAVASVVTARSTSEGVWLHTDTVLALGAEGRSAAAVNFLQLDSVRDAGSDDLSEAVRNALRNIEALSDSHRGLSEDFQMQGSDDTVPASPESNLVQVSAGTEVGQAWIVTASPIPSVKEMISNLIASLREDGTQEQNQEKEKGKFCAGCPIVHWTRFTQLPPVAMNPARSRSRSPRSTEPACLKQALSEADPAYLDSGFLQPQWWIPEVDGARVGDHEFLQILGEGTHGKVYKVADPVVGGFNAVKVIRKKGKNTDELAGVMAECNTLNWLSHPNIVQLRGAVNAYKNFYVFMDFAGSVSLHKLLQNRIADAVAYCHCHGLAHCDLKPQNVVISEDGTPKHEHACFGGCTLMRLASDGLLRPWDLAKADAAWLQVFSLGAILIEMLCGTDKLFRMFGWMAQTPLNLLRVQEMVNFLATPGAVMSSLATDLGLAATDPAPMITGLMNVVPMKRWSAKVAASFTWHMYIGKEEEQQQKAREGFKKLSAATEDAEQAKRWAESAVLDLQAQSHFLEADVSRLKQLGTYLAVSSGKTDLDAEVARIKEEVLKKHCKLSEDKSAVLAMLSLSNSGNCAEADSALNLANLGLEKLDKADAEKTLKLQQESLFQANADLNRRKDELAELSSDVVTAKENMRLAGKAFDALSTSCGPKASSMEDTIARRKEEIEQLKNAVKVLDGEVGI</sequence>
<dbReference type="SUPFAM" id="SSF56112">
    <property type="entry name" value="Protein kinase-like (PK-like)"/>
    <property type="match status" value="1"/>
</dbReference>
<feature type="region of interest" description="Disordered" evidence="5">
    <location>
        <begin position="131"/>
        <end position="194"/>
    </location>
</feature>
<dbReference type="Proteomes" id="UP000186817">
    <property type="component" value="Unassembled WGS sequence"/>
</dbReference>
<evidence type="ECO:0000259" key="6">
    <source>
        <dbReference type="PROSITE" id="PS50011"/>
    </source>
</evidence>
<feature type="region of interest" description="Disordered" evidence="5">
    <location>
        <begin position="1"/>
        <end position="54"/>
    </location>
</feature>
<feature type="coiled-coil region" evidence="4">
    <location>
        <begin position="822"/>
        <end position="888"/>
    </location>
</feature>
<organism evidence="7 8">
    <name type="scientific">Symbiodinium microadriaticum</name>
    <name type="common">Dinoflagellate</name>
    <name type="synonym">Zooxanthella microadriatica</name>
    <dbReference type="NCBI Taxonomy" id="2951"/>
    <lineage>
        <taxon>Eukaryota</taxon>
        <taxon>Sar</taxon>
        <taxon>Alveolata</taxon>
        <taxon>Dinophyceae</taxon>
        <taxon>Suessiales</taxon>
        <taxon>Symbiodiniaceae</taxon>
        <taxon>Symbiodinium</taxon>
    </lineage>
</organism>
<dbReference type="GO" id="GO:0044773">
    <property type="term" value="P:mitotic DNA damage checkpoint signaling"/>
    <property type="evidence" value="ECO:0007669"/>
    <property type="project" value="TreeGrafter"/>
</dbReference>
<dbReference type="Pfam" id="PF00069">
    <property type="entry name" value="Pkinase"/>
    <property type="match status" value="1"/>
</dbReference>
<name>A0A1Q9DP15_SYMMI</name>
<keyword evidence="7" id="KW-0808">Transferase</keyword>
<dbReference type="OrthoDB" id="432958at2759"/>
<keyword evidence="4" id="KW-0175">Coiled coil</keyword>
<evidence type="ECO:0000256" key="4">
    <source>
        <dbReference type="SAM" id="Coils"/>
    </source>
</evidence>
<evidence type="ECO:0000313" key="7">
    <source>
        <dbReference type="EMBL" id="OLP96880.1"/>
    </source>
</evidence>
<dbReference type="GO" id="GO:0004674">
    <property type="term" value="F:protein serine/threonine kinase activity"/>
    <property type="evidence" value="ECO:0007669"/>
    <property type="project" value="TreeGrafter"/>
</dbReference>
<keyword evidence="8" id="KW-1185">Reference proteome</keyword>
<keyword evidence="1 3" id="KW-0547">Nucleotide-binding</keyword>
<comment type="caution">
    <text evidence="7">The sequence shown here is derived from an EMBL/GenBank/DDBJ whole genome shotgun (WGS) entry which is preliminary data.</text>
</comment>
<dbReference type="InterPro" id="IPR017441">
    <property type="entry name" value="Protein_kinase_ATP_BS"/>
</dbReference>
<gene>
    <name evidence="7" type="primary">SNF1</name>
    <name evidence="7" type="ORF">AK812_SmicGene20817</name>
</gene>
<dbReference type="PANTHER" id="PTHR44167">
    <property type="entry name" value="OVARIAN-SPECIFIC SERINE/THREONINE-PROTEIN KINASE LOK-RELATED"/>
    <property type="match status" value="1"/>
</dbReference>
<reference evidence="7 8" key="1">
    <citation type="submission" date="2016-02" db="EMBL/GenBank/DDBJ databases">
        <title>Genome analysis of coral dinoflagellate symbionts highlights evolutionary adaptations to a symbiotic lifestyle.</title>
        <authorList>
            <person name="Aranda M."/>
            <person name="Li Y."/>
            <person name="Liew Y.J."/>
            <person name="Baumgarten S."/>
            <person name="Simakov O."/>
            <person name="Wilson M."/>
            <person name="Piel J."/>
            <person name="Ashoor H."/>
            <person name="Bougouffa S."/>
            <person name="Bajic V.B."/>
            <person name="Ryu T."/>
            <person name="Ravasi T."/>
            <person name="Bayer T."/>
            <person name="Micklem G."/>
            <person name="Kim H."/>
            <person name="Bhak J."/>
            <person name="Lajeunesse T.C."/>
            <person name="Voolstra C.R."/>
        </authorList>
    </citation>
    <scope>NUCLEOTIDE SEQUENCE [LARGE SCALE GENOMIC DNA]</scope>
    <source>
        <strain evidence="7 8">CCMP2467</strain>
    </source>
</reference>
<evidence type="ECO:0000256" key="5">
    <source>
        <dbReference type="SAM" id="MobiDB-lite"/>
    </source>
</evidence>
<dbReference type="AlphaFoldDB" id="A0A1Q9DP15"/>
<protein>
    <submittedName>
        <fullName evidence="7">Carbon catabolite-derepressing protein kinase</fullName>
    </submittedName>
</protein>
<evidence type="ECO:0000256" key="1">
    <source>
        <dbReference type="ARBA" id="ARBA00022741"/>
    </source>
</evidence>
<evidence type="ECO:0000256" key="3">
    <source>
        <dbReference type="PROSITE-ProRule" id="PRU10141"/>
    </source>
</evidence>
<dbReference type="CDD" id="cd00180">
    <property type="entry name" value="PKc"/>
    <property type="match status" value="1"/>
</dbReference>
<keyword evidence="2 3" id="KW-0067">ATP-binding</keyword>
<dbReference type="InterPro" id="IPR000719">
    <property type="entry name" value="Prot_kinase_dom"/>
</dbReference>
<dbReference type="GO" id="GO:0005634">
    <property type="term" value="C:nucleus"/>
    <property type="evidence" value="ECO:0007669"/>
    <property type="project" value="TreeGrafter"/>
</dbReference>
<dbReference type="SMART" id="SM00220">
    <property type="entry name" value="S_TKc"/>
    <property type="match status" value="1"/>
</dbReference>
<keyword evidence="7" id="KW-0418">Kinase</keyword>
<dbReference type="InterPro" id="IPR008271">
    <property type="entry name" value="Ser/Thr_kinase_AS"/>
</dbReference>
<dbReference type="Gene3D" id="3.30.200.20">
    <property type="entry name" value="Phosphorylase Kinase, domain 1"/>
    <property type="match status" value="1"/>
</dbReference>
<dbReference type="PANTHER" id="PTHR44167:SF30">
    <property type="entry name" value="PHOSPHORYLASE KINASE"/>
    <property type="match status" value="1"/>
</dbReference>